<dbReference type="Pfam" id="PF09723">
    <property type="entry name" value="Zn_ribbon_8"/>
    <property type="match status" value="1"/>
</dbReference>
<comment type="caution">
    <text evidence="3">The sequence shown here is derived from an EMBL/GenBank/DDBJ whole genome shotgun (WGS) entry which is preliminary data.</text>
</comment>
<organism evidence="3 4">
    <name type="scientific">Arthrobacter deserti</name>
    <dbReference type="NCBI Taxonomy" id="1742687"/>
    <lineage>
        <taxon>Bacteria</taxon>
        <taxon>Bacillati</taxon>
        <taxon>Actinomycetota</taxon>
        <taxon>Actinomycetes</taxon>
        <taxon>Micrococcales</taxon>
        <taxon>Micrococcaceae</taxon>
        <taxon>Arthrobacter</taxon>
    </lineage>
</organism>
<keyword evidence="4" id="KW-1185">Reference proteome</keyword>
<proteinExistence type="predicted"/>
<feature type="region of interest" description="Disordered" evidence="1">
    <location>
        <begin position="61"/>
        <end position="95"/>
    </location>
</feature>
<evidence type="ECO:0000259" key="2">
    <source>
        <dbReference type="SMART" id="SM00834"/>
    </source>
</evidence>
<dbReference type="InterPro" id="IPR013429">
    <property type="entry name" value="Regulatory_FmdB_Zinc_ribbon"/>
</dbReference>
<accession>A0ABX1JNM1</accession>
<feature type="domain" description="Putative regulatory protein FmdB zinc ribbon" evidence="2">
    <location>
        <begin position="1"/>
        <end position="41"/>
    </location>
</feature>
<reference evidence="3 4" key="1">
    <citation type="submission" date="2020-04" db="EMBL/GenBank/DDBJ databases">
        <authorList>
            <person name="Liu S."/>
        </authorList>
    </citation>
    <scope>NUCLEOTIDE SEQUENCE [LARGE SCALE GENOMIC DNA]</scope>
    <source>
        <strain evidence="3 4">CGMCC 1.15091</strain>
    </source>
</reference>
<sequence length="95" mass="10370">MPIYEFRCPQCSVFEETHAMASVPDTVSCPNCNSPSRRRISAPRLSIAGSAAFKLVDSPKRSAHAPEVVSSLPAPGRRKVQAYTANPLHKKLPRP</sequence>
<dbReference type="SMART" id="SM00834">
    <property type="entry name" value="CxxC_CXXC_SSSS"/>
    <property type="match status" value="1"/>
</dbReference>
<dbReference type="NCBIfam" id="TIGR02605">
    <property type="entry name" value="CxxC_CxxC_SSSS"/>
    <property type="match status" value="1"/>
</dbReference>
<name>A0ABX1JNM1_9MICC</name>
<evidence type="ECO:0000313" key="4">
    <source>
        <dbReference type="Proteomes" id="UP000523795"/>
    </source>
</evidence>
<protein>
    <submittedName>
        <fullName evidence="3">Zinc ribbon domain-containing protein</fullName>
    </submittedName>
</protein>
<evidence type="ECO:0000256" key="1">
    <source>
        <dbReference type="SAM" id="MobiDB-lite"/>
    </source>
</evidence>
<evidence type="ECO:0000313" key="3">
    <source>
        <dbReference type="EMBL" id="NKX50205.1"/>
    </source>
</evidence>
<dbReference type="Proteomes" id="UP000523795">
    <property type="component" value="Unassembled WGS sequence"/>
</dbReference>
<gene>
    <name evidence="3" type="ORF">HER39_06405</name>
</gene>
<dbReference type="EMBL" id="JAAZSR010000070">
    <property type="protein sequence ID" value="NKX50205.1"/>
    <property type="molecule type" value="Genomic_DNA"/>
</dbReference>